<organism evidence="2">
    <name type="scientific">Fagus sylvatica</name>
    <name type="common">Beechnut</name>
    <dbReference type="NCBI Taxonomy" id="28930"/>
    <lineage>
        <taxon>Eukaryota</taxon>
        <taxon>Viridiplantae</taxon>
        <taxon>Streptophyta</taxon>
        <taxon>Embryophyta</taxon>
        <taxon>Tracheophyta</taxon>
        <taxon>Spermatophyta</taxon>
        <taxon>Magnoliopsida</taxon>
        <taxon>eudicotyledons</taxon>
        <taxon>Gunneridae</taxon>
        <taxon>Pentapetalae</taxon>
        <taxon>rosids</taxon>
        <taxon>fabids</taxon>
        <taxon>Fagales</taxon>
        <taxon>Fagaceae</taxon>
        <taxon>Fagus</taxon>
    </lineage>
</organism>
<evidence type="ECO:0000313" key="2">
    <source>
        <dbReference type="EMBL" id="SPD28409.1"/>
    </source>
</evidence>
<feature type="compositionally biased region" description="Basic and acidic residues" evidence="1">
    <location>
        <begin position="21"/>
        <end position="39"/>
    </location>
</feature>
<feature type="region of interest" description="Disordered" evidence="1">
    <location>
        <begin position="1"/>
        <end position="39"/>
    </location>
</feature>
<feature type="region of interest" description="Disordered" evidence="1">
    <location>
        <begin position="67"/>
        <end position="88"/>
    </location>
</feature>
<dbReference type="AlphaFoldDB" id="A0A2N9IW92"/>
<sequence length="489" mass="56636">MASIRGIKNEKGVSKPEIQSQDEHEVVTDKPQSSRDAEIASLKREISALTEALEKQQWLNPVELDRVDPFGRSRAPNRDPYQFTDVDREPNRGFERSVLGQDRHHHREPLGFHREHHRGRVTNPWCARELQDQRLLNPNTFPLGYDWVKPPVETHDRPCFGPPKSSGVGQPRTHHAFKPFGHFDPGPDPSLDPHNHDTLYTDRELRHHHEPVGHDRDQRRPPIFDREPCWPPIFDRPQVLDLDGFDRAAPNQDHNNYNWNREPLVLDRAPRDLDHAPRDLDRAPPGFDRAPPAFNRFNRAPPPQQAHVFFAFHGVDSPVLNREHCTTDPRWDTSQCWDYVDEIEEIIIQPPVYDIEVEDESEGDQEVKDMTLILEEILPAPKDGMLIDEHVSSQFVNCYQQVPKEEIEERKRLENNISHSTCRSEDKVFELLIDEECCSLHKKEHHYTLRPKKDTTKSKPTVKMKIIGFPNVGQGSNLLLSIAFKGMSA</sequence>
<dbReference type="EMBL" id="OIVN01006230">
    <property type="protein sequence ID" value="SPD28409.1"/>
    <property type="molecule type" value="Genomic_DNA"/>
</dbReference>
<evidence type="ECO:0000256" key="1">
    <source>
        <dbReference type="SAM" id="MobiDB-lite"/>
    </source>
</evidence>
<reference evidence="2" key="1">
    <citation type="submission" date="2018-02" db="EMBL/GenBank/DDBJ databases">
        <authorList>
            <person name="Cohen D.B."/>
            <person name="Kent A.D."/>
        </authorList>
    </citation>
    <scope>NUCLEOTIDE SEQUENCE</scope>
</reference>
<protein>
    <submittedName>
        <fullName evidence="2">Uncharacterized protein</fullName>
    </submittedName>
</protein>
<name>A0A2N9IW92_FAGSY</name>
<proteinExistence type="predicted"/>
<accession>A0A2N9IW92</accession>
<gene>
    <name evidence="2" type="ORF">FSB_LOCUS56291</name>
</gene>